<organism evidence="2 3">
    <name type="scientific">Pacificimonas flava</name>
    <dbReference type="NCBI Taxonomy" id="1234595"/>
    <lineage>
        <taxon>Bacteria</taxon>
        <taxon>Pseudomonadati</taxon>
        <taxon>Pseudomonadota</taxon>
        <taxon>Alphaproteobacteria</taxon>
        <taxon>Sphingomonadales</taxon>
        <taxon>Sphingosinicellaceae</taxon>
        <taxon>Pacificimonas</taxon>
    </lineage>
</organism>
<protein>
    <submittedName>
        <fullName evidence="2">Uncharacterized protein</fullName>
    </submittedName>
</protein>
<reference evidence="2 3" key="1">
    <citation type="journal article" date="2013" name="Genome Announc.">
        <title>Draft Genome Sequence of Strain JLT2015T, Belonging to the Family Sphingomonadaceae of the Alphaproteobacteria.</title>
        <authorList>
            <person name="Tang K."/>
            <person name="Liu K."/>
            <person name="Li S."/>
            <person name="Jiao N."/>
        </authorList>
    </citation>
    <scope>NUCLEOTIDE SEQUENCE [LARGE SCALE GENOMIC DNA]</scope>
    <source>
        <strain evidence="2 3">JLT2015</strain>
    </source>
</reference>
<evidence type="ECO:0000313" key="3">
    <source>
        <dbReference type="Proteomes" id="UP000011717"/>
    </source>
</evidence>
<dbReference type="AlphaFoldDB" id="M2U417"/>
<dbReference type="RefSeq" id="WP_008601946.1">
    <property type="nucleotide sequence ID" value="NZ_AMRV01000005.1"/>
</dbReference>
<comment type="caution">
    <text evidence="2">The sequence shown here is derived from an EMBL/GenBank/DDBJ whole genome shotgun (WGS) entry which is preliminary data.</text>
</comment>
<proteinExistence type="predicted"/>
<dbReference type="OrthoDB" id="7469591at2"/>
<evidence type="ECO:0000256" key="1">
    <source>
        <dbReference type="SAM" id="SignalP"/>
    </source>
</evidence>
<feature type="signal peptide" evidence="1">
    <location>
        <begin position="1"/>
        <end position="30"/>
    </location>
</feature>
<keyword evidence="1" id="KW-0732">Signal</keyword>
<dbReference type="EMBL" id="AMRV01000005">
    <property type="protein sequence ID" value="EMD82718.1"/>
    <property type="molecule type" value="Genomic_DNA"/>
</dbReference>
<accession>M2U417</accession>
<sequence>MHMKFYRDPRPAALLAGLVTLAAVHAPARAASDDAPMPNVQIDNRTSLGGFSISAGPAFWSGDFGGPTTSDIFVAAVSLRYDSGPLRTWATLPYMRVESDGVLFAGTDGGPILVDTTRPSPEGRVRDGLGDITVGATWSALEGRADGLAVDLTGRLKLPTASDGSGLSTGKTDVSLSADVSKPVGGVVPFVSAGYRFLGDPDGYDLRNTVSASAGLTLPLAETADPVLLLSYDYDESATRFVDDSHALFAAISGTIGGGFTWTGYGSAGLSDGTSDFSIGALVSFAL</sequence>
<evidence type="ECO:0000313" key="2">
    <source>
        <dbReference type="EMBL" id="EMD82718.1"/>
    </source>
</evidence>
<dbReference type="Proteomes" id="UP000011717">
    <property type="component" value="Unassembled WGS sequence"/>
</dbReference>
<keyword evidence="3" id="KW-1185">Reference proteome</keyword>
<gene>
    <name evidence="2" type="ORF">C725_1758</name>
</gene>
<name>M2U417_9SPHN</name>
<feature type="chain" id="PRO_5004027275" evidence="1">
    <location>
        <begin position="31"/>
        <end position="287"/>
    </location>
</feature>